<dbReference type="EMBL" id="CP053189">
    <property type="protein sequence ID" value="QJS14024.1"/>
    <property type="molecule type" value="Genomic_DNA"/>
</dbReference>
<evidence type="ECO:0000313" key="3">
    <source>
        <dbReference type="Proteomes" id="UP000502641"/>
    </source>
</evidence>
<accession>A0A6M4PTQ9</accession>
<sequence length="96" mass="10461">MDILAGNHLARALYTDSEALPTRSRNNQRTHGTKRLRHPVLGDLVLGDEAFIPVDDPEQTLSYPPSSRTRPLLNASPYWPAGTIGTECAPSGATQH</sequence>
<feature type="compositionally biased region" description="Polar residues" evidence="1">
    <location>
        <begin position="59"/>
        <end position="69"/>
    </location>
</feature>
<dbReference type="KEGG" id="sarg:HKX69_34880"/>
<keyword evidence="3" id="KW-1185">Reference proteome</keyword>
<name>A0A6M4PTQ9_9ACTN</name>
<reference evidence="2 3" key="1">
    <citation type="submission" date="2020-05" db="EMBL/GenBank/DDBJ databases">
        <authorList>
            <person name="Li K."/>
        </authorList>
    </citation>
    <scope>NUCLEOTIDE SEQUENCE [LARGE SCALE GENOMIC DNA]</scope>
    <source>
        <strain evidence="3">jing01</strain>
    </source>
</reference>
<evidence type="ECO:0000313" key="2">
    <source>
        <dbReference type="EMBL" id="QJS14024.1"/>
    </source>
</evidence>
<feature type="region of interest" description="Disordered" evidence="1">
    <location>
        <begin position="14"/>
        <end position="38"/>
    </location>
</feature>
<feature type="compositionally biased region" description="Basic residues" evidence="1">
    <location>
        <begin position="26"/>
        <end position="38"/>
    </location>
</feature>
<gene>
    <name evidence="2" type="ORF">HKX69_34880</name>
</gene>
<dbReference type="RefSeq" id="WP_171159417.1">
    <property type="nucleotide sequence ID" value="NZ_CP053189.1"/>
</dbReference>
<organism evidence="2 3">
    <name type="scientific">Streptomyces argyrophylli</name>
    <dbReference type="NCBI Taxonomy" id="2726118"/>
    <lineage>
        <taxon>Bacteria</taxon>
        <taxon>Bacillati</taxon>
        <taxon>Actinomycetota</taxon>
        <taxon>Actinomycetes</taxon>
        <taxon>Kitasatosporales</taxon>
        <taxon>Streptomycetaceae</taxon>
        <taxon>Streptomyces</taxon>
    </lineage>
</organism>
<evidence type="ECO:0008006" key="4">
    <source>
        <dbReference type="Google" id="ProtNLM"/>
    </source>
</evidence>
<evidence type="ECO:0000256" key="1">
    <source>
        <dbReference type="SAM" id="MobiDB-lite"/>
    </source>
</evidence>
<proteinExistence type="predicted"/>
<protein>
    <recommendedName>
        <fullName evidence="4">MmyB-like transcription regulator ligand binding domain-containing protein</fullName>
    </recommendedName>
</protein>
<dbReference type="AlphaFoldDB" id="A0A6M4PTQ9"/>
<feature type="region of interest" description="Disordered" evidence="1">
    <location>
        <begin position="55"/>
        <end position="75"/>
    </location>
</feature>
<dbReference type="Proteomes" id="UP000502641">
    <property type="component" value="Chromosome"/>
</dbReference>